<evidence type="ECO:0000256" key="2">
    <source>
        <dbReference type="ARBA" id="ARBA00022737"/>
    </source>
</evidence>
<dbReference type="NCBIfam" id="TIGR02232">
    <property type="entry name" value="myxo_disulf_rpt"/>
    <property type="match status" value="1"/>
</dbReference>
<sequence>MQAELGEPCDDGNTADGDGRSSDCSRSP</sequence>
<feature type="compositionally biased region" description="Basic and acidic residues" evidence="4">
    <location>
        <begin position="17"/>
        <end position="28"/>
    </location>
</feature>
<keyword evidence="2" id="KW-0677">Repeat</keyword>
<keyword evidence="1" id="KW-0732">Signal</keyword>
<evidence type="ECO:0000256" key="1">
    <source>
        <dbReference type="ARBA" id="ARBA00022729"/>
    </source>
</evidence>
<name>A0ABZ2MCG6_9BACT</name>
<reference evidence="5 6" key="1">
    <citation type="submission" date="2021-12" db="EMBL/GenBank/DDBJ databases">
        <title>Discovery of the Pendulisporaceae a myxobacterial family with distinct sporulation behavior and unique specialized metabolism.</title>
        <authorList>
            <person name="Garcia R."/>
            <person name="Popoff A."/>
            <person name="Bader C.D."/>
            <person name="Loehr J."/>
            <person name="Walesch S."/>
            <person name="Walt C."/>
            <person name="Boldt J."/>
            <person name="Bunk B."/>
            <person name="Haeckl F.J.F.P.J."/>
            <person name="Gunesch A.P."/>
            <person name="Birkelbach J."/>
            <person name="Nuebel U."/>
            <person name="Pietschmann T."/>
            <person name="Bach T."/>
            <person name="Mueller R."/>
        </authorList>
    </citation>
    <scope>NUCLEOTIDE SEQUENCE [LARGE SCALE GENOMIC DNA]</scope>
    <source>
        <strain evidence="5 6">MSr11954</strain>
    </source>
</reference>
<dbReference type="Proteomes" id="UP001370348">
    <property type="component" value="Chromosome"/>
</dbReference>
<evidence type="ECO:0000256" key="3">
    <source>
        <dbReference type="ARBA" id="ARBA00023157"/>
    </source>
</evidence>
<evidence type="ECO:0000313" key="6">
    <source>
        <dbReference type="Proteomes" id="UP001370348"/>
    </source>
</evidence>
<proteinExistence type="predicted"/>
<feature type="region of interest" description="Disordered" evidence="4">
    <location>
        <begin position="1"/>
        <end position="28"/>
    </location>
</feature>
<evidence type="ECO:0000313" key="5">
    <source>
        <dbReference type="EMBL" id="WXB20191.1"/>
    </source>
</evidence>
<accession>A0ABZ2MCG6</accession>
<dbReference type="EMBL" id="CP089984">
    <property type="protein sequence ID" value="WXB20191.1"/>
    <property type="molecule type" value="Genomic_DNA"/>
</dbReference>
<gene>
    <name evidence="5" type="ORF">LZC94_14570</name>
</gene>
<keyword evidence="6" id="KW-1185">Reference proteome</keyword>
<protein>
    <submittedName>
        <fullName evidence="5">Uncharacterized protein</fullName>
    </submittedName>
</protein>
<organism evidence="5 6">
    <name type="scientific">Pendulispora albinea</name>
    <dbReference type="NCBI Taxonomy" id="2741071"/>
    <lineage>
        <taxon>Bacteria</taxon>
        <taxon>Pseudomonadati</taxon>
        <taxon>Myxococcota</taxon>
        <taxon>Myxococcia</taxon>
        <taxon>Myxococcales</taxon>
        <taxon>Sorangiineae</taxon>
        <taxon>Pendulisporaceae</taxon>
        <taxon>Pendulispora</taxon>
    </lineage>
</organism>
<dbReference type="InterPro" id="IPR011936">
    <property type="entry name" value="Myxo_disulph_rpt"/>
</dbReference>
<keyword evidence="3" id="KW-1015">Disulfide bond</keyword>
<evidence type="ECO:0000256" key="4">
    <source>
        <dbReference type="SAM" id="MobiDB-lite"/>
    </source>
</evidence>